<dbReference type="SUPFAM" id="SSF53474">
    <property type="entry name" value="alpha/beta-Hydrolases"/>
    <property type="match status" value="1"/>
</dbReference>
<dbReference type="Pfam" id="PF00326">
    <property type="entry name" value="Peptidase_S9"/>
    <property type="match status" value="1"/>
</dbReference>
<dbReference type="GO" id="GO:0004252">
    <property type="term" value="F:serine-type endopeptidase activity"/>
    <property type="evidence" value="ECO:0007669"/>
    <property type="project" value="UniProtKB-EC"/>
</dbReference>
<dbReference type="InterPro" id="IPR023302">
    <property type="entry name" value="Pept_S9A_N"/>
</dbReference>
<dbReference type="InterPro" id="IPR051167">
    <property type="entry name" value="Prolyl_oligopep/macrocyclase"/>
</dbReference>
<keyword evidence="4" id="KW-0645">Protease</keyword>
<dbReference type="GO" id="GO:0006508">
    <property type="term" value="P:proteolysis"/>
    <property type="evidence" value="ECO:0007669"/>
    <property type="project" value="UniProtKB-KW"/>
</dbReference>
<evidence type="ECO:0000259" key="10">
    <source>
        <dbReference type="Pfam" id="PF02897"/>
    </source>
</evidence>
<evidence type="ECO:0000313" key="12">
    <source>
        <dbReference type="Proteomes" id="UP000249239"/>
    </source>
</evidence>
<dbReference type="EMBL" id="QKZK01000001">
    <property type="protein sequence ID" value="PZX20788.1"/>
    <property type="molecule type" value="Genomic_DNA"/>
</dbReference>
<dbReference type="PROSITE" id="PS51257">
    <property type="entry name" value="PROKAR_LIPOPROTEIN"/>
    <property type="match status" value="1"/>
</dbReference>
<comment type="function">
    <text evidence="7">Cleaves peptide bonds on the C-terminal side of prolyl residues within peptides that are up to approximately 30 amino acids long. Has an absolute requirement for an X-Pro bond in the trans configuration immediately preceding the Pro-Y scissible bond.</text>
</comment>
<evidence type="ECO:0000256" key="4">
    <source>
        <dbReference type="ARBA" id="ARBA00022670"/>
    </source>
</evidence>
<evidence type="ECO:0000256" key="1">
    <source>
        <dbReference type="ARBA" id="ARBA00001070"/>
    </source>
</evidence>
<keyword evidence="6" id="KW-0720">Serine protease</keyword>
<dbReference type="InterPro" id="IPR029058">
    <property type="entry name" value="AB_hydrolase_fold"/>
</dbReference>
<keyword evidence="12" id="KW-1185">Reference proteome</keyword>
<dbReference type="Pfam" id="PF02897">
    <property type="entry name" value="Peptidase_S9_N"/>
    <property type="match status" value="1"/>
</dbReference>
<dbReference type="PANTHER" id="PTHR42881">
    <property type="entry name" value="PROLYL ENDOPEPTIDASE"/>
    <property type="match status" value="1"/>
</dbReference>
<dbReference type="PROSITE" id="PS00708">
    <property type="entry name" value="PRO_ENDOPEP_SER"/>
    <property type="match status" value="1"/>
</dbReference>
<comment type="caution">
    <text evidence="11">The sequence shown here is derived from an EMBL/GenBank/DDBJ whole genome shotgun (WGS) entry which is preliminary data.</text>
</comment>
<dbReference type="PRINTS" id="PR00862">
    <property type="entry name" value="PROLIGOPTASE"/>
</dbReference>
<dbReference type="GO" id="GO:0005829">
    <property type="term" value="C:cytosol"/>
    <property type="evidence" value="ECO:0007669"/>
    <property type="project" value="TreeGrafter"/>
</dbReference>
<evidence type="ECO:0000259" key="9">
    <source>
        <dbReference type="Pfam" id="PF00326"/>
    </source>
</evidence>
<dbReference type="AlphaFoldDB" id="A0A2W7NKI2"/>
<dbReference type="Gene3D" id="2.130.10.120">
    <property type="entry name" value="Prolyl oligopeptidase, N-terminal domain"/>
    <property type="match status" value="1"/>
</dbReference>
<evidence type="ECO:0000256" key="7">
    <source>
        <dbReference type="ARBA" id="ARBA00060121"/>
    </source>
</evidence>
<comment type="similarity">
    <text evidence="2">Belongs to the peptidase S9A family.</text>
</comment>
<protein>
    <recommendedName>
        <fullName evidence="3">prolyl oligopeptidase</fullName>
        <ecNumber evidence="3">3.4.21.26</ecNumber>
    </recommendedName>
    <alternativeName>
        <fullName evidence="8">Proline-specific endopeptidase</fullName>
    </alternativeName>
</protein>
<dbReference type="EC" id="3.4.21.26" evidence="3"/>
<comment type="catalytic activity">
    <reaction evidence="1">
        <text>Hydrolysis of Pro-|-Xaa &gt;&gt; Ala-|-Xaa in oligopeptides.</text>
        <dbReference type="EC" id="3.4.21.26"/>
    </reaction>
</comment>
<dbReference type="Proteomes" id="UP000249239">
    <property type="component" value="Unassembled WGS sequence"/>
</dbReference>
<dbReference type="InterPro" id="IPR001375">
    <property type="entry name" value="Peptidase_S9_cat"/>
</dbReference>
<evidence type="ECO:0000256" key="8">
    <source>
        <dbReference type="ARBA" id="ARBA00081187"/>
    </source>
</evidence>
<proteinExistence type="inferred from homology"/>
<gene>
    <name evidence="11" type="ORF">LX69_00213</name>
</gene>
<dbReference type="PANTHER" id="PTHR42881:SF2">
    <property type="entry name" value="PROLYL ENDOPEPTIDASE"/>
    <property type="match status" value="1"/>
</dbReference>
<dbReference type="GO" id="GO:0070012">
    <property type="term" value="F:oligopeptidase activity"/>
    <property type="evidence" value="ECO:0007669"/>
    <property type="project" value="TreeGrafter"/>
</dbReference>
<evidence type="ECO:0000256" key="5">
    <source>
        <dbReference type="ARBA" id="ARBA00022801"/>
    </source>
</evidence>
<sequence>MQCVKWLFVCILLLVVMIVSGCDTKNGERLRYPMTAKVDTVDNYFGVQVPDPYRWLEDDHSEATREWVDAQNKVTQHYLSSFPYRTKISQRLTEVWNYPRMGVPFHKAGMRFYSRNNGLQNQNVWFVEKQGVIKELIDPNKLSSEGTTALTQLSVSSDGRYVAYAVSHGGSDWNEIFVKEIETGKQLDDHLLWVKFSDIAWRGNGFYYSRYPEPVHGQALTGENLNCRLYYHRLGTAQAADELVFEDADAPARGFFAQTTHNEQYLVVSVSESTSGNGVYWKDLMSSDALMIRAINKFDSDFIFVGHAEGRLMFLTNYQAPRYRLVAIDPKQCQEADWTEIISQHPVDVMRDVSYVGGRLVARYEHDACSRVDVYALNGELLFPVQLPGPGTVEGFVGEPDDAHPFFSFSSFTHPAVICQYNLQENQSAIFYQTSLDFPFDQYETRQVFYKSADGTTIPMFLVHQKGLVPNGTHPVWLYGYGGFNISLTPWFDVKRLLWLENGGILAVPNLRGGGEYGEKWHQSGTLLQKQNVFDDYIAAAEYLISNDYTSAGRIVAQGGSNGGLLVAAVANQRPDLFGAMIPQVGVLDMLRYHKFTIGRYWAVDYGISEDSEEMFTYLMSYSPIHNVCSGVAYPPILVTTANHDDRVVPAHSFKYVATLQANYIGSNPILIRVDVNAGHGAGKPVAKTIDEWTDIYSFVFKAFNIQPCYK</sequence>
<organism evidence="11 12">
    <name type="scientific">Breznakibacter xylanolyticus</name>
    <dbReference type="NCBI Taxonomy" id="990"/>
    <lineage>
        <taxon>Bacteria</taxon>
        <taxon>Pseudomonadati</taxon>
        <taxon>Bacteroidota</taxon>
        <taxon>Bacteroidia</taxon>
        <taxon>Marinilabiliales</taxon>
        <taxon>Marinilabiliaceae</taxon>
        <taxon>Breznakibacter</taxon>
    </lineage>
</organism>
<keyword evidence="5" id="KW-0378">Hydrolase</keyword>
<feature type="domain" description="Peptidase S9 prolyl oligopeptidase catalytic" evidence="9">
    <location>
        <begin position="491"/>
        <end position="705"/>
    </location>
</feature>
<dbReference type="SUPFAM" id="SSF50993">
    <property type="entry name" value="Peptidase/esterase 'gauge' domain"/>
    <property type="match status" value="1"/>
</dbReference>
<dbReference type="OrthoDB" id="9801421at2"/>
<dbReference type="Gene3D" id="3.40.50.1820">
    <property type="entry name" value="alpha/beta hydrolase"/>
    <property type="match status" value="1"/>
</dbReference>
<feature type="domain" description="Peptidase S9A N-terminal" evidence="10">
    <location>
        <begin position="33"/>
        <end position="431"/>
    </location>
</feature>
<accession>A0A2W7NKI2</accession>
<evidence type="ECO:0000313" key="11">
    <source>
        <dbReference type="EMBL" id="PZX20788.1"/>
    </source>
</evidence>
<dbReference type="FunFam" id="3.40.50.1820:FF:000005">
    <property type="entry name" value="Prolyl endopeptidase"/>
    <property type="match status" value="1"/>
</dbReference>
<name>A0A2W7NKI2_9BACT</name>
<dbReference type="InterPro" id="IPR002470">
    <property type="entry name" value="Peptidase_S9A"/>
</dbReference>
<reference evidence="11 12" key="1">
    <citation type="submission" date="2018-06" db="EMBL/GenBank/DDBJ databases">
        <title>Genomic Encyclopedia of Archaeal and Bacterial Type Strains, Phase II (KMG-II): from individual species to whole genera.</title>
        <authorList>
            <person name="Goeker M."/>
        </authorList>
    </citation>
    <scope>NUCLEOTIDE SEQUENCE [LARGE SCALE GENOMIC DNA]</scope>
    <source>
        <strain evidence="11 12">DSM 6779</strain>
    </source>
</reference>
<dbReference type="InterPro" id="IPR002471">
    <property type="entry name" value="Pept_S9_AS"/>
</dbReference>
<evidence type="ECO:0000256" key="6">
    <source>
        <dbReference type="ARBA" id="ARBA00022825"/>
    </source>
</evidence>
<evidence type="ECO:0000256" key="3">
    <source>
        <dbReference type="ARBA" id="ARBA00011897"/>
    </source>
</evidence>
<evidence type="ECO:0000256" key="2">
    <source>
        <dbReference type="ARBA" id="ARBA00005228"/>
    </source>
</evidence>